<evidence type="ECO:0000256" key="1">
    <source>
        <dbReference type="SAM" id="MobiDB-lite"/>
    </source>
</evidence>
<evidence type="ECO:0000313" key="3">
    <source>
        <dbReference type="RefSeq" id="XP_013402058.1"/>
    </source>
</evidence>
<feature type="region of interest" description="Disordered" evidence="1">
    <location>
        <begin position="292"/>
        <end position="315"/>
    </location>
</feature>
<dbReference type="AlphaFoldDB" id="A0A1S3IVG3"/>
<dbReference type="KEGG" id="lak:106167743"/>
<name>A0A1S3IVG3_LINAN</name>
<proteinExistence type="predicted"/>
<dbReference type="PANTHER" id="PTHR47331:SF1">
    <property type="entry name" value="GAG-LIKE PROTEIN"/>
    <property type="match status" value="1"/>
</dbReference>
<evidence type="ECO:0000313" key="2">
    <source>
        <dbReference type="Proteomes" id="UP000085678"/>
    </source>
</evidence>
<dbReference type="OrthoDB" id="10059837at2759"/>
<dbReference type="STRING" id="7574.A0A1S3IVG3"/>
<sequence>MANKADRTKVKRAVTKQVNALRQLAAEDIEDEEIKRQTDKLKEIFREFVTVHESYTNSLKEEDEIEESEEYFVNVQRDYIEILNVVMPSPSIPAKMSDKPSEIWGAISLPKLTLEPFDGDPSKYHAFIFSFEQNVEKMTTDGSAKLLRLLQYTRGEAKEAIRMCTLIGGEEGYCKARDTLAKRFGDDSLVTERILSSIKKGGPLKTPLELRRFADDIENAILVLKRLRRLPELDTQSSIVEMVGRLQPFIQNRWRKRAMEKKKDTGEYPDIDEFVNFISDIATEVNDPVYGKLNSKKPESRQKQTSFHASTYMRREQLQRRESPCILCKETHRFWYCQKFKDMKVNERRDLVKNHRLCENCLMNNHYTANCRKPSVCSVPGCGMKHTKFLHVSKEENSTPKKSTNCSSSTELDAPSVYLPVVEVRVNAQYHTYALLDSASTSSFCTSSLVKKLRLQNSEASYSLSTLSKRDEEKRTKCVSLELDSQGSPDTISMNDVYVIENIPANLPTKQVDHFPHLKGIPLTKGNIKVEILIGQDNAEALIPLEVRRGNKGEPFATRTILGWSLNGPVNFTVNRKVTSHFITVQTEMDMSNSDITSEKTGPSAIDEKVLLLWERECRLSNGHYELPIPWKTDKKVPNNLVAAAPRLSSLKRSITNKGIMPQYHEEMDKLLKKGYAEKVPDDEILTDNPTWYLPHHPVITDEKPGKLRVVFDCAAKFKGESLNDKVNQGPDLNNKLVNVLLRFRENEYAFVADIEVMYNQVKVP</sequence>
<dbReference type="GeneID" id="106167743"/>
<protein>
    <submittedName>
        <fullName evidence="3">Uncharacterized protein LOC106167743</fullName>
    </submittedName>
</protein>
<accession>A0A1S3IVG3</accession>
<dbReference type="Proteomes" id="UP000085678">
    <property type="component" value="Unplaced"/>
</dbReference>
<dbReference type="PANTHER" id="PTHR47331">
    <property type="entry name" value="PHD-TYPE DOMAIN-CONTAINING PROTEIN"/>
    <property type="match status" value="1"/>
</dbReference>
<keyword evidence="2" id="KW-1185">Reference proteome</keyword>
<dbReference type="RefSeq" id="XP_013402058.1">
    <property type="nucleotide sequence ID" value="XM_013546604.1"/>
</dbReference>
<dbReference type="OMA" id="FRENEYA"/>
<dbReference type="InParanoid" id="A0A1S3IVG3"/>
<gene>
    <name evidence="3" type="primary">LOC106167743</name>
</gene>
<organism evidence="2 3">
    <name type="scientific">Lingula anatina</name>
    <name type="common">Brachiopod</name>
    <name type="synonym">Lingula unguis</name>
    <dbReference type="NCBI Taxonomy" id="7574"/>
    <lineage>
        <taxon>Eukaryota</taxon>
        <taxon>Metazoa</taxon>
        <taxon>Spiralia</taxon>
        <taxon>Lophotrochozoa</taxon>
        <taxon>Brachiopoda</taxon>
        <taxon>Linguliformea</taxon>
        <taxon>Lingulata</taxon>
        <taxon>Lingulida</taxon>
        <taxon>Linguloidea</taxon>
        <taxon>Lingulidae</taxon>
        <taxon>Lingula</taxon>
    </lineage>
</organism>
<reference evidence="3" key="1">
    <citation type="submission" date="2025-08" db="UniProtKB">
        <authorList>
            <consortium name="RefSeq"/>
        </authorList>
    </citation>
    <scope>IDENTIFICATION</scope>
    <source>
        <tissue evidence="3">Gonads</tissue>
    </source>
</reference>